<evidence type="ECO:0000313" key="1">
    <source>
        <dbReference type="EMBL" id="KAI5682491.1"/>
    </source>
</evidence>
<reference evidence="2" key="1">
    <citation type="journal article" date="2023" name="Nat. Plants">
        <title>Single-cell RNA sequencing provides a high-resolution roadmap for understanding the multicellular compartmentation of specialized metabolism.</title>
        <authorList>
            <person name="Sun S."/>
            <person name="Shen X."/>
            <person name="Li Y."/>
            <person name="Li Y."/>
            <person name="Wang S."/>
            <person name="Li R."/>
            <person name="Zhang H."/>
            <person name="Shen G."/>
            <person name="Guo B."/>
            <person name="Wei J."/>
            <person name="Xu J."/>
            <person name="St-Pierre B."/>
            <person name="Chen S."/>
            <person name="Sun C."/>
        </authorList>
    </citation>
    <scope>NUCLEOTIDE SEQUENCE [LARGE SCALE GENOMIC DNA]</scope>
</reference>
<protein>
    <submittedName>
        <fullName evidence="1">Uncharacterized protein</fullName>
    </submittedName>
</protein>
<name>A0ACC0CC25_CATRO</name>
<comment type="caution">
    <text evidence="1">The sequence shown here is derived from an EMBL/GenBank/DDBJ whole genome shotgun (WGS) entry which is preliminary data.</text>
</comment>
<evidence type="ECO:0000313" key="2">
    <source>
        <dbReference type="Proteomes" id="UP001060085"/>
    </source>
</evidence>
<gene>
    <name evidence="1" type="ORF">M9H77_03719</name>
</gene>
<keyword evidence="2" id="KW-1185">Reference proteome</keyword>
<sequence>MESPEELLQENVGFEVRKSIEFFFSISGALSPRWAKILGYFRPSGQKFLETFAQTNESGPEFLPIWAKADEDPNTFEEFLEPKEYINLGHLFTTDRIFSSKDELVDWAKQIAMKAKTYLIINRYQRSRAANRRPYVTLACERGGAVKKYTKSVVYYEEEEIPIKRWGP</sequence>
<organism evidence="1 2">
    <name type="scientific">Catharanthus roseus</name>
    <name type="common">Madagascar periwinkle</name>
    <name type="synonym">Vinca rosea</name>
    <dbReference type="NCBI Taxonomy" id="4058"/>
    <lineage>
        <taxon>Eukaryota</taxon>
        <taxon>Viridiplantae</taxon>
        <taxon>Streptophyta</taxon>
        <taxon>Embryophyta</taxon>
        <taxon>Tracheophyta</taxon>
        <taxon>Spermatophyta</taxon>
        <taxon>Magnoliopsida</taxon>
        <taxon>eudicotyledons</taxon>
        <taxon>Gunneridae</taxon>
        <taxon>Pentapetalae</taxon>
        <taxon>asterids</taxon>
        <taxon>lamiids</taxon>
        <taxon>Gentianales</taxon>
        <taxon>Apocynaceae</taxon>
        <taxon>Rauvolfioideae</taxon>
        <taxon>Vinceae</taxon>
        <taxon>Catharanthinae</taxon>
        <taxon>Catharanthus</taxon>
    </lineage>
</organism>
<dbReference type="EMBL" id="CM044701">
    <property type="protein sequence ID" value="KAI5682491.1"/>
    <property type="molecule type" value="Genomic_DNA"/>
</dbReference>
<dbReference type="Proteomes" id="UP001060085">
    <property type="component" value="Linkage Group LG01"/>
</dbReference>
<proteinExistence type="predicted"/>
<accession>A0ACC0CC25</accession>